<keyword evidence="2" id="KW-1185">Reference proteome</keyword>
<dbReference type="EMBL" id="PQXK01000033">
    <property type="protein sequence ID" value="TGO40693.1"/>
    <property type="molecule type" value="Genomic_DNA"/>
</dbReference>
<dbReference type="Proteomes" id="UP000297814">
    <property type="component" value="Unassembled WGS sequence"/>
</dbReference>
<sequence length="151" mass="16144">MHYSTLSTRLSFNALSQASALTIVNGSSSNLVARNVNHVSFYITSVCANEDQYYKWLGTATCNCTAVYLRALSLHPDTEPLQHTVALSDGNCQKILGVINKKRCVGTGTLFGDGDIGSVMFRSPAVCDFVEAVKCLWGDAATIITAAGLFA</sequence>
<protein>
    <submittedName>
        <fullName evidence="1">Uncharacterized protein</fullName>
    </submittedName>
</protein>
<reference evidence="1 2" key="1">
    <citation type="submission" date="2017-12" db="EMBL/GenBank/DDBJ databases">
        <title>Comparative genomics of Botrytis spp.</title>
        <authorList>
            <person name="Valero-Jimenez C.A."/>
            <person name="Tapia P."/>
            <person name="Veloso J."/>
            <person name="Silva-Moreno E."/>
            <person name="Staats M."/>
            <person name="Valdes J.H."/>
            <person name="Van Kan J.A.L."/>
        </authorList>
    </citation>
    <scope>NUCLEOTIDE SEQUENCE [LARGE SCALE GENOMIC DNA]</scope>
    <source>
        <strain evidence="1 2">Bh0001</strain>
    </source>
</reference>
<dbReference type="AlphaFoldDB" id="A0A4Z1H652"/>
<evidence type="ECO:0000313" key="2">
    <source>
        <dbReference type="Proteomes" id="UP000297814"/>
    </source>
</evidence>
<organism evidence="1 2">
    <name type="scientific">Botrytis hyacinthi</name>
    <dbReference type="NCBI Taxonomy" id="278943"/>
    <lineage>
        <taxon>Eukaryota</taxon>
        <taxon>Fungi</taxon>
        <taxon>Dikarya</taxon>
        <taxon>Ascomycota</taxon>
        <taxon>Pezizomycotina</taxon>
        <taxon>Leotiomycetes</taxon>
        <taxon>Helotiales</taxon>
        <taxon>Sclerotiniaceae</taxon>
        <taxon>Botrytis</taxon>
    </lineage>
</organism>
<accession>A0A4Z1H652</accession>
<name>A0A4Z1H652_9HELO</name>
<gene>
    <name evidence="1" type="ORF">BHYA_0033g00470</name>
</gene>
<evidence type="ECO:0000313" key="1">
    <source>
        <dbReference type="EMBL" id="TGO40693.1"/>
    </source>
</evidence>
<proteinExistence type="predicted"/>
<comment type="caution">
    <text evidence="1">The sequence shown here is derived from an EMBL/GenBank/DDBJ whole genome shotgun (WGS) entry which is preliminary data.</text>
</comment>